<dbReference type="AlphaFoldDB" id="A0A229UW96"/>
<proteinExistence type="predicted"/>
<dbReference type="RefSeq" id="WP_094013702.1">
    <property type="nucleotide sequence ID" value="NZ_NMQW01000005.1"/>
</dbReference>
<dbReference type="GO" id="GO:0043565">
    <property type="term" value="F:sequence-specific DNA binding"/>
    <property type="evidence" value="ECO:0007669"/>
    <property type="project" value="InterPro"/>
</dbReference>
<evidence type="ECO:0000256" key="2">
    <source>
        <dbReference type="ARBA" id="ARBA00023125"/>
    </source>
</evidence>
<dbReference type="Pfam" id="PF02311">
    <property type="entry name" value="AraC_binding"/>
    <property type="match status" value="1"/>
</dbReference>
<accession>A0A229UW96</accession>
<dbReference type="SMART" id="SM00342">
    <property type="entry name" value="HTH_ARAC"/>
    <property type="match status" value="1"/>
</dbReference>
<dbReference type="PROSITE" id="PS01124">
    <property type="entry name" value="HTH_ARAC_FAMILY_2"/>
    <property type="match status" value="1"/>
</dbReference>
<dbReference type="InterPro" id="IPR018062">
    <property type="entry name" value="HTH_AraC-typ_CS"/>
</dbReference>
<dbReference type="Pfam" id="PF12833">
    <property type="entry name" value="HTH_18"/>
    <property type="match status" value="1"/>
</dbReference>
<dbReference type="GO" id="GO:0003700">
    <property type="term" value="F:DNA-binding transcription factor activity"/>
    <property type="evidence" value="ECO:0007669"/>
    <property type="project" value="InterPro"/>
</dbReference>
<dbReference type="InterPro" id="IPR003313">
    <property type="entry name" value="AraC-bd"/>
</dbReference>
<dbReference type="SUPFAM" id="SSF46689">
    <property type="entry name" value="Homeodomain-like"/>
    <property type="match status" value="2"/>
</dbReference>
<evidence type="ECO:0000256" key="3">
    <source>
        <dbReference type="ARBA" id="ARBA00023163"/>
    </source>
</evidence>
<gene>
    <name evidence="5" type="ORF">CF651_04675</name>
</gene>
<dbReference type="Gene3D" id="1.10.10.60">
    <property type="entry name" value="Homeodomain-like"/>
    <property type="match status" value="2"/>
</dbReference>
<dbReference type="SUPFAM" id="SSF51215">
    <property type="entry name" value="Regulatory protein AraC"/>
    <property type="match status" value="1"/>
</dbReference>
<keyword evidence="2" id="KW-0238">DNA-binding</keyword>
<comment type="caution">
    <text evidence="5">The sequence shown here is derived from an EMBL/GenBank/DDBJ whole genome shotgun (WGS) entry which is preliminary data.</text>
</comment>
<evidence type="ECO:0000313" key="6">
    <source>
        <dbReference type="Proteomes" id="UP000215509"/>
    </source>
</evidence>
<dbReference type="InterPro" id="IPR009057">
    <property type="entry name" value="Homeodomain-like_sf"/>
</dbReference>
<evidence type="ECO:0000259" key="4">
    <source>
        <dbReference type="PROSITE" id="PS01124"/>
    </source>
</evidence>
<dbReference type="Proteomes" id="UP000215509">
    <property type="component" value="Unassembled WGS sequence"/>
</dbReference>
<keyword evidence="1" id="KW-0805">Transcription regulation</keyword>
<keyword evidence="6" id="KW-1185">Reference proteome</keyword>
<dbReference type="PROSITE" id="PS00041">
    <property type="entry name" value="HTH_ARAC_FAMILY_1"/>
    <property type="match status" value="1"/>
</dbReference>
<organism evidence="5 6">
    <name type="scientific">Paenibacillus rigui</name>
    <dbReference type="NCBI Taxonomy" id="554312"/>
    <lineage>
        <taxon>Bacteria</taxon>
        <taxon>Bacillati</taxon>
        <taxon>Bacillota</taxon>
        <taxon>Bacilli</taxon>
        <taxon>Bacillales</taxon>
        <taxon>Paenibacillaceae</taxon>
        <taxon>Paenibacillus</taxon>
    </lineage>
</organism>
<evidence type="ECO:0000313" key="5">
    <source>
        <dbReference type="EMBL" id="OXM87405.1"/>
    </source>
</evidence>
<name>A0A229UW96_9BACL</name>
<dbReference type="InterPro" id="IPR037923">
    <property type="entry name" value="HTH-like"/>
</dbReference>
<dbReference type="PANTHER" id="PTHR43280:SF28">
    <property type="entry name" value="HTH-TYPE TRANSCRIPTIONAL ACTIVATOR RHAS"/>
    <property type="match status" value="1"/>
</dbReference>
<feature type="domain" description="HTH araC/xylS-type" evidence="4">
    <location>
        <begin position="194"/>
        <end position="292"/>
    </location>
</feature>
<dbReference type="InterPro" id="IPR020449">
    <property type="entry name" value="Tscrpt_reg_AraC-type_HTH"/>
</dbReference>
<dbReference type="EMBL" id="NMQW01000005">
    <property type="protein sequence ID" value="OXM87405.1"/>
    <property type="molecule type" value="Genomic_DNA"/>
</dbReference>
<reference evidence="5 6" key="1">
    <citation type="submission" date="2017-07" db="EMBL/GenBank/DDBJ databases">
        <title>Genome sequencing and assembly of Paenibacillus rigui.</title>
        <authorList>
            <person name="Mayilraj S."/>
        </authorList>
    </citation>
    <scope>NUCLEOTIDE SEQUENCE [LARGE SCALE GENOMIC DNA]</scope>
    <source>
        <strain evidence="5 6">JCM 16352</strain>
    </source>
</reference>
<sequence>MMSPTGDADYLQYDSFFIDFTDSGKENRKPLEHFHDTFELAFFIRADIHIFVKDTKYDIRDGDWLLIHPYDIHSIFYNPNHDYSRYVLQFKSSFIRELLAVLGMEDRFEAIQQKRNKRVRLDLGQRLKVEALYRTILELYTQQQQLHATSSHHPIASAEPELKLQLTLLLLEYEKLCSSSSSVRRIRSAEEPVQEMIAYLDEHYREPVQLADLERHIGKSKFTLCRLFSQTTQFTVVEYLQYKRIIEAQKRLILTDQPIFDIALDCGFHNAQHFYRIFKKICGKTPLQYRKGRV</sequence>
<dbReference type="PRINTS" id="PR00032">
    <property type="entry name" value="HTHARAC"/>
</dbReference>
<dbReference type="InterPro" id="IPR018060">
    <property type="entry name" value="HTH_AraC"/>
</dbReference>
<keyword evidence="3" id="KW-0804">Transcription</keyword>
<evidence type="ECO:0000256" key="1">
    <source>
        <dbReference type="ARBA" id="ARBA00023015"/>
    </source>
</evidence>
<protein>
    <recommendedName>
        <fullName evidence="4">HTH araC/xylS-type domain-containing protein</fullName>
    </recommendedName>
</protein>
<dbReference type="OrthoDB" id="9816335at2"/>
<dbReference type="PANTHER" id="PTHR43280">
    <property type="entry name" value="ARAC-FAMILY TRANSCRIPTIONAL REGULATOR"/>
    <property type="match status" value="1"/>
</dbReference>